<dbReference type="Proteomes" id="UP000642070">
    <property type="component" value="Unassembled WGS sequence"/>
</dbReference>
<feature type="domain" description="RNA polymerase sigma factor 70 region 4 type 2" evidence="7">
    <location>
        <begin position="103"/>
        <end position="153"/>
    </location>
</feature>
<dbReference type="Pfam" id="PF08281">
    <property type="entry name" value="Sigma70_r4_2"/>
    <property type="match status" value="1"/>
</dbReference>
<dbReference type="InterPro" id="IPR052704">
    <property type="entry name" value="ECF_Sigma-70_Domain"/>
</dbReference>
<dbReference type="SUPFAM" id="SSF54427">
    <property type="entry name" value="NTF2-like"/>
    <property type="match status" value="1"/>
</dbReference>
<dbReference type="InterPro" id="IPR014284">
    <property type="entry name" value="RNA_pol_sigma-70_dom"/>
</dbReference>
<dbReference type="PANTHER" id="PTHR30173:SF36">
    <property type="entry name" value="ECF RNA POLYMERASE SIGMA FACTOR SIGJ"/>
    <property type="match status" value="1"/>
</dbReference>
<dbReference type="InterPro" id="IPR013325">
    <property type="entry name" value="RNA_pol_sigma_r2"/>
</dbReference>
<evidence type="ECO:0000259" key="6">
    <source>
        <dbReference type="Pfam" id="PF04542"/>
    </source>
</evidence>
<evidence type="ECO:0000256" key="5">
    <source>
        <dbReference type="ARBA" id="ARBA00023163"/>
    </source>
</evidence>
<keyword evidence="3" id="KW-0805">Transcription regulation</keyword>
<evidence type="ECO:0000256" key="3">
    <source>
        <dbReference type="ARBA" id="ARBA00023015"/>
    </source>
</evidence>
<protein>
    <submittedName>
        <fullName evidence="8">RNA polymerase sigma24 factor</fullName>
    </submittedName>
</protein>
<dbReference type="InterPro" id="IPR032710">
    <property type="entry name" value="NTF2-like_dom_sf"/>
</dbReference>
<evidence type="ECO:0000259" key="7">
    <source>
        <dbReference type="Pfam" id="PF08281"/>
    </source>
</evidence>
<keyword evidence="4" id="KW-0731">Sigma factor</keyword>
<dbReference type="NCBIfam" id="NF007214">
    <property type="entry name" value="PRK09636.1"/>
    <property type="match status" value="1"/>
</dbReference>
<reference evidence="8" key="2">
    <citation type="submission" date="2020-09" db="EMBL/GenBank/DDBJ databases">
        <authorList>
            <person name="Sun Q."/>
            <person name="Ohkuma M."/>
        </authorList>
    </citation>
    <scope>NUCLEOTIDE SEQUENCE</scope>
    <source>
        <strain evidence="8">JCM 19831</strain>
    </source>
</reference>
<dbReference type="SUPFAM" id="SSF88946">
    <property type="entry name" value="Sigma2 domain of RNA polymerase sigma factors"/>
    <property type="match status" value="1"/>
</dbReference>
<dbReference type="NCBIfam" id="TIGR02937">
    <property type="entry name" value="sigma70-ECF"/>
    <property type="match status" value="1"/>
</dbReference>
<proteinExistence type="inferred from homology"/>
<dbReference type="GO" id="GO:0006352">
    <property type="term" value="P:DNA-templated transcription initiation"/>
    <property type="evidence" value="ECO:0007669"/>
    <property type="project" value="InterPro"/>
</dbReference>
<evidence type="ECO:0000313" key="9">
    <source>
        <dbReference type="Proteomes" id="UP000642070"/>
    </source>
</evidence>
<accession>A0A917TN26</accession>
<comment type="subunit">
    <text evidence="2">Interacts transiently with the RNA polymerase catalytic core formed by RpoA, RpoB, RpoC and RpoZ (2 alpha, 1 beta, 1 beta' and 1 omega subunit) to form the RNA polymerase holoenzyme that can initiate transcription.</text>
</comment>
<dbReference type="GO" id="GO:0016987">
    <property type="term" value="F:sigma factor activity"/>
    <property type="evidence" value="ECO:0007669"/>
    <property type="project" value="UniProtKB-KW"/>
</dbReference>
<dbReference type="AlphaFoldDB" id="A0A917TN26"/>
<keyword evidence="5" id="KW-0804">Transcription</keyword>
<reference evidence="8" key="1">
    <citation type="journal article" date="2014" name="Int. J. Syst. Evol. Microbiol.">
        <title>Complete genome sequence of Corynebacterium casei LMG S-19264T (=DSM 44701T), isolated from a smear-ripened cheese.</title>
        <authorList>
            <consortium name="US DOE Joint Genome Institute (JGI-PGF)"/>
            <person name="Walter F."/>
            <person name="Albersmeier A."/>
            <person name="Kalinowski J."/>
            <person name="Ruckert C."/>
        </authorList>
    </citation>
    <scope>NUCLEOTIDE SEQUENCE</scope>
    <source>
        <strain evidence="8">JCM 19831</strain>
    </source>
</reference>
<comment type="caution">
    <text evidence="8">The sequence shown here is derived from an EMBL/GenBank/DDBJ whole genome shotgun (WGS) entry which is preliminary data.</text>
</comment>
<dbReference type="InterPro" id="IPR036388">
    <property type="entry name" value="WH-like_DNA-bd_sf"/>
</dbReference>
<dbReference type="EMBL" id="BMPI01000014">
    <property type="protein sequence ID" value="GGM29872.1"/>
    <property type="molecule type" value="Genomic_DNA"/>
</dbReference>
<dbReference type="PANTHER" id="PTHR30173">
    <property type="entry name" value="SIGMA 19 FACTOR"/>
    <property type="match status" value="1"/>
</dbReference>
<dbReference type="GO" id="GO:0003677">
    <property type="term" value="F:DNA binding"/>
    <property type="evidence" value="ECO:0007669"/>
    <property type="project" value="InterPro"/>
</dbReference>
<name>A0A917TN26_9ACTN</name>
<dbReference type="RefSeq" id="WP_190250794.1">
    <property type="nucleotide sequence ID" value="NZ_BMPI01000014.1"/>
</dbReference>
<evidence type="ECO:0000256" key="2">
    <source>
        <dbReference type="ARBA" id="ARBA00011344"/>
    </source>
</evidence>
<evidence type="ECO:0000256" key="1">
    <source>
        <dbReference type="ARBA" id="ARBA00010641"/>
    </source>
</evidence>
<organism evidence="8 9">
    <name type="scientific">Dactylosporangium sucinum</name>
    <dbReference type="NCBI Taxonomy" id="1424081"/>
    <lineage>
        <taxon>Bacteria</taxon>
        <taxon>Bacillati</taxon>
        <taxon>Actinomycetota</taxon>
        <taxon>Actinomycetes</taxon>
        <taxon>Micromonosporales</taxon>
        <taxon>Micromonosporaceae</taxon>
        <taxon>Dactylosporangium</taxon>
    </lineage>
</organism>
<dbReference type="InterPro" id="IPR013324">
    <property type="entry name" value="RNA_pol_sigma_r3/r4-like"/>
</dbReference>
<dbReference type="Gene3D" id="3.10.450.50">
    <property type="match status" value="1"/>
</dbReference>
<sequence>MTAEEFTALRPRLLDVAYRVVGTVTDAEDVVQEAWLRWSAADRSAVEHPEAFLVTVTTRLAIDRLRREKARREAYPGPWLPEPVSTEPGADERVELAESVELALLVVLETLSPLERAAFVLHEAFSLPYAEVAAIIGRTEPATRQLARRARDHVRERRPRFPAGPDRRRELTERFLAACLAGDLDALVALFVADVELVGDGGGRAKAPLRVMAGADRVGRFLTAIADEEGARHFLRSVGVPDGAAFALAIEGVNGAPAAVVRAGGRVVLVFAIVPDGDRIGTIFLLANPAKLAAMSRGGAGRASGGT</sequence>
<comment type="similarity">
    <text evidence="1">Belongs to the sigma-70 factor family. ECF subfamily.</text>
</comment>
<gene>
    <name evidence="8" type="ORF">GCM10007977_033930</name>
</gene>
<keyword evidence="9" id="KW-1185">Reference proteome</keyword>
<dbReference type="InterPro" id="IPR013249">
    <property type="entry name" value="RNA_pol_sigma70_r4_t2"/>
</dbReference>
<dbReference type="Pfam" id="PF04542">
    <property type="entry name" value="Sigma70_r2"/>
    <property type="match status" value="1"/>
</dbReference>
<dbReference type="InterPro" id="IPR007627">
    <property type="entry name" value="RNA_pol_sigma70_r2"/>
</dbReference>
<dbReference type="SUPFAM" id="SSF88659">
    <property type="entry name" value="Sigma3 and sigma4 domains of RNA polymerase sigma factors"/>
    <property type="match status" value="1"/>
</dbReference>
<evidence type="ECO:0000313" key="8">
    <source>
        <dbReference type="EMBL" id="GGM29872.1"/>
    </source>
</evidence>
<dbReference type="Gene3D" id="1.10.10.10">
    <property type="entry name" value="Winged helix-like DNA-binding domain superfamily/Winged helix DNA-binding domain"/>
    <property type="match status" value="1"/>
</dbReference>
<dbReference type="Gene3D" id="1.10.1740.10">
    <property type="match status" value="1"/>
</dbReference>
<evidence type="ECO:0000256" key="4">
    <source>
        <dbReference type="ARBA" id="ARBA00023082"/>
    </source>
</evidence>
<feature type="domain" description="RNA polymerase sigma-70 region 2" evidence="6">
    <location>
        <begin position="6"/>
        <end position="69"/>
    </location>
</feature>